<evidence type="ECO:0000313" key="2">
    <source>
        <dbReference type="Proteomes" id="UP000034723"/>
    </source>
</evidence>
<reference evidence="1 2" key="1">
    <citation type="submission" date="2015-04" db="EMBL/GenBank/DDBJ databases">
        <title>The complete genome sequence of the hyperthermophilic, obligate iron-reducing archaeon Geoglobus ahangari strain 234T.</title>
        <authorList>
            <person name="Manzella M.P."/>
            <person name="Holmes D.E."/>
            <person name="Rocheleau J.M."/>
            <person name="Chung A."/>
            <person name="Reguera G."/>
            <person name="Kashefi K."/>
        </authorList>
    </citation>
    <scope>NUCLEOTIDE SEQUENCE [LARGE SCALE GENOMIC DNA]</scope>
    <source>
        <strain evidence="1 2">234</strain>
    </source>
</reference>
<dbReference type="EMBL" id="CP011267">
    <property type="protein sequence ID" value="AKG90809.1"/>
    <property type="molecule type" value="Genomic_DNA"/>
</dbReference>
<protein>
    <recommendedName>
        <fullName evidence="3">FIST domain-containing protein</fullName>
    </recommendedName>
</protein>
<organism evidence="1 2">
    <name type="scientific">Geoglobus ahangari</name>
    <dbReference type="NCBI Taxonomy" id="113653"/>
    <lineage>
        <taxon>Archaea</taxon>
        <taxon>Methanobacteriati</taxon>
        <taxon>Methanobacteriota</taxon>
        <taxon>Archaeoglobi</taxon>
        <taxon>Archaeoglobales</taxon>
        <taxon>Archaeoglobaceae</taxon>
        <taxon>Geoglobus</taxon>
    </lineage>
</organism>
<dbReference type="KEGG" id="gah:GAH_01918"/>
<proteinExistence type="predicted"/>
<dbReference type="AlphaFoldDB" id="A0A0F7ID24"/>
<evidence type="ECO:0000313" key="1">
    <source>
        <dbReference type="EMBL" id="AKG90809.1"/>
    </source>
</evidence>
<gene>
    <name evidence="1" type="ORF">GAH_01918</name>
</gene>
<accession>A0A0F7ID24</accession>
<dbReference type="HOGENOM" id="CLU_695605_0_0_2"/>
<dbReference type="STRING" id="113653.GAH_01918"/>
<sequence length="396" mass="45771">MRFLKKRLKFETIAFFADAFGTRDGIFTNGMLLLLLRANFKIFKTGKGNLYRQLSQIAENLKEFDAALAIYPAVYFPSRLKFLTIFFRDRFYWKRFSSCSDEACKKSILSKYSDWIKRERIMIPVNTVLRVLGKAGIPIGSINLVPLEAKPGMPAIYHNFKPIAQNILVVAFKEVDFDFKDVFPERGNSFEETKKILSSYFALKEEVTVLKEGNVVAEVNGMPIREYIKLRFNEWIEESEFLEKLERGEISAITPFGLALISKKTYGVSVIGLAPFPLNFYPFYLELNDFYDEGLVLGEIFSEKPEDFIKFEKSPPDDSHRFLLFVVDSTTLLAYRGLVYGLYEYAINNLRSDWVMFFTTLPSSFHNTNKRYISEIDQNLHFFGSGTSLFLGFCNL</sequence>
<evidence type="ECO:0008006" key="3">
    <source>
        <dbReference type="Google" id="ProtNLM"/>
    </source>
</evidence>
<dbReference type="InParanoid" id="A0A0F7ID24"/>
<keyword evidence="2" id="KW-1185">Reference proteome</keyword>
<dbReference type="Proteomes" id="UP000034723">
    <property type="component" value="Chromosome"/>
</dbReference>
<name>A0A0F7ID24_9EURY</name>